<dbReference type="OrthoDB" id="3348320at2759"/>
<feature type="compositionally biased region" description="Basic residues" evidence="1">
    <location>
        <begin position="1"/>
        <end position="11"/>
    </location>
</feature>
<evidence type="ECO:0000259" key="2">
    <source>
        <dbReference type="Pfam" id="PF24483"/>
    </source>
</evidence>
<dbReference type="Pfam" id="PF24483">
    <property type="entry name" value="DUF7582"/>
    <property type="match status" value="1"/>
</dbReference>
<proteinExistence type="predicted"/>
<comment type="caution">
    <text evidence="3">The sequence shown here is derived from an EMBL/GenBank/DDBJ whole genome shotgun (WGS) entry which is preliminary data.</text>
</comment>
<gene>
    <name evidence="3" type="ORF">FH972_024172</name>
</gene>
<keyword evidence="4" id="KW-1185">Reference proteome</keyword>
<protein>
    <recommendedName>
        <fullName evidence="2">DUF7582 domain-containing protein</fullName>
    </recommendedName>
</protein>
<sequence length="259" mass="29453">MKKLAAKFKGKAHPEQTAGSSMQIGRPHDLILQVPRPQLDGNGVPIQAVDYEIDRHTMTAALMHMARYLEDRGERITVIAIGGVVNLLLLQSRQATHDIDFLGTNLDNRQRVLLDEAAAYANSRSNTPLGSEWFNNQTQMWLSPDIHRQLTQQALEQQDVIFRDGPLTVLAAPWKYAFAAKANRVAQDRRGDRNARARPYDAADAAAYLHFYLGKGGNRPQNYSTAQAWCREYRFEVELSVLRTINDEYRRKYRMDGLV</sequence>
<evidence type="ECO:0000256" key="1">
    <source>
        <dbReference type="SAM" id="MobiDB-lite"/>
    </source>
</evidence>
<feature type="region of interest" description="Disordered" evidence="1">
    <location>
        <begin position="1"/>
        <end position="22"/>
    </location>
</feature>
<dbReference type="Proteomes" id="UP000327013">
    <property type="component" value="Unassembled WGS sequence"/>
</dbReference>
<accession>A0A5N6KXA2</accession>
<dbReference type="AlphaFoldDB" id="A0A5N6KXA2"/>
<evidence type="ECO:0000313" key="4">
    <source>
        <dbReference type="Proteomes" id="UP000327013"/>
    </source>
</evidence>
<reference evidence="3 4" key="1">
    <citation type="submission" date="2019-06" db="EMBL/GenBank/DDBJ databases">
        <title>A chromosomal-level reference genome of Carpinus fangiana (Coryloideae, Betulaceae).</title>
        <authorList>
            <person name="Yang X."/>
            <person name="Wang Z."/>
            <person name="Zhang L."/>
            <person name="Hao G."/>
            <person name="Liu J."/>
            <person name="Yang Y."/>
        </authorList>
    </citation>
    <scope>NUCLEOTIDE SEQUENCE [LARGE SCALE GENOMIC DNA]</scope>
    <source>
        <strain evidence="3">Cfa_2016G</strain>
        <tissue evidence="3">Leaf</tissue>
    </source>
</reference>
<evidence type="ECO:0000313" key="3">
    <source>
        <dbReference type="EMBL" id="KAB8356590.1"/>
    </source>
</evidence>
<organism evidence="3 4">
    <name type="scientific">Carpinus fangiana</name>
    <dbReference type="NCBI Taxonomy" id="176857"/>
    <lineage>
        <taxon>Eukaryota</taxon>
        <taxon>Viridiplantae</taxon>
        <taxon>Streptophyta</taxon>
        <taxon>Embryophyta</taxon>
        <taxon>Tracheophyta</taxon>
        <taxon>Spermatophyta</taxon>
        <taxon>Magnoliopsida</taxon>
        <taxon>eudicotyledons</taxon>
        <taxon>Gunneridae</taxon>
        <taxon>Pentapetalae</taxon>
        <taxon>rosids</taxon>
        <taxon>fabids</taxon>
        <taxon>Fagales</taxon>
        <taxon>Betulaceae</taxon>
        <taxon>Carpinus</taxon>
    </lineage>
</organism>
<name>A0A5N6KXA2_9ROSI</name>
<dbReference type="InterPro" id="IPR056004">
    <property type="entry name" value="DUF7582"/>
</dbReference>
<feature type="domain" description="DUF7582" evidence="2">
    <location>
        <begin position="55"/>
        <end position="254"/>
    </location>
</feature>
<dbReference type="EMBL" id="VIBQ01000016">
    <property type="protein sequence ID" value="KAB8356590.1"/>
    <property type="molecule type" value="Genomic_DNA"/>
</dbReference>